<evidence type="ECO:0000313" key="1">
    <source>
        <dbReference type="EMBL" id="CAG67053.1"/>
    </source>
</evidence>
<dbReference type="eggNOG" id="COG1216">
    <property type="taxonomic scope" value="Bacteria"/>
</dbReference>
<dbReference type="Gene3D" id="3.90.550.10">
    <property type="entry name" value="Spore Coat Polysaccharide Biosynthesis Protein SpsA, Chain A"/>
    <property type="match status" value="1"/>
</dbReference>
<keyword evidence="1" id="KW-0808">Transferase</keyword>
<name>Q6FFV4_ACIAD</name>
<dbReference type="EC" id="2.-.-.-" evidence="1"/>
<dbReference type="STRING" id="202950.GCA_001485005_01813"/>
<gene>
    <name evidence="1" type="ordered locus">ACIAD0073</name>
</gene>
<dbReference type="InterPro" id="IPR029044">
    <property type="entry name" value="Nucleotide-diphossugar_trans"/>
</dbReference>
<dbReference type="EMBL" id="CR543861">
    <property type="protein sequence ID" value="CAG67053.1"/>
    <property type="molecule type" value="Genomic_DNA"/>
</dbReference>
<organism evidence="1 2">
    <name type="scientific">Acinetobacter baylyi (strain ATCC 33305 / BD413 / ADP1)</name>
    <dbReference type="NCBI Taxonomy" id="62977"/>
    <lineage>
        <taxon>Bacteria</taxon>
        <taxon>Pseudomonadati</taxon>
        <taxon>Pseudomonadota</taxon>
        <taxon>Gammaproteobacteria</taxon>
        <taxon>Moraxellales</taxon>
        <taxon>Moraxellaceae</taxon>
        <taxon>Acinetobacter</taxon>
    </lineage>
</organism>
<evidence type="ECO:0000313" key="2">
    <source>
        <dbReference type="Proteomes" id="UP000000430"/>
    </source>
</evidence>
<proteinExistence type="predicted"/>
<dbReference type="SUPFAM" id="SSF53448">
    <property type="entry name" value="Nucleotide-diphospho-sugar transferases"/>
    <property type="match status" value="1"/>
</dbReference>
<dbReference type="Proteomes" id="UP000000430">
    <property type="component" value="Chromosome"/>
</dbReference>
<dbReference type="GO" id="GO:0016740">
    <property type="term" value="F:transferase activity"/>
    <property type="evidence" value="ECO:0007669"/>
    <property type="project" value="UniProtKB-KW"/>
</dbReference>
<dbReference type="KEGG" id="aci:ACIAD0073"/>
<protein>
    <submittedName>
        <fullName evidence="1">Putative glycosyl transferase family 2</fullName>
        <ecNumber evidence="1">2.-.-.-</ecNumber>
    </submittedName>
</protein>
<dbReference type="AlphaFoldDB" id="Q6FFV4"/>
<accession>Q6FFV4</accession>
<reference evidence="1 2" key="1">
    <citation type="journal article" date="2004" name="Nucleic Acids Res.">
        <title>Unique features revealed by the genome sequence of Acinetobacter sp. ADP1, a versatile and naturally transformation competent bacterium.</title>
        <authorList>
            <person name="Barbe V."/>
            <person name="Vallenet D."/>
            <person name="Fonknechten N."/>
            <person name="Kreimeyer A."/>
            <person name="Oztas S."/>
            <person name="Labarre L."/>
            <person name="Cruveiller S."/>
            <person name="Robert C."/>
            <person name="Duprat S."/>
            <person name="Wincker P."/>
            <person name="Ornston L.N."/>
            <person name="Weissenbach J."/>
            <person name="Marliere P."/>
            <person name="Cohen G.N."/>
            <person name="Medigue C."/>
        </authorList>
    </citation>
    <scope>NUCLEOTIDE SEQUENCE [LARGE SCALE GENOMIC DNA]</scope>
    <source>
        <strain evidence="2">ATCC 33305 / BD413 / ADP1</strain>
    </source>
</reference>
<sequence length="294" mass="34352">MDTIMKTIAMVVILYGKRFEESKTLQSLIKFSHQLDQLLIVNNGPESLDGHDPFFIALSKKHKHVEFENQIQNKPLSWIYNDFINAIDADYYVLFDDDTEINSSYEKFLFQMNNIDLELPKIMSIIDKKQYYPKLNEQIISENGVIESRGELFSIGSGLIISNKIKNTFKKYNLELFDPKFALYGVDFSFFRRLNKLGRDGFLISTQTFLNHSLSGAEGVIAKWRKKERLYDEVLTVKHYSELRLLRIGKRILREILYLRFSNILIILNTFFSGVHPRCCNQINKTQNGENHAN</sequence>
<dbReference type="HOGENOM" id="CLU_081282_0_0_6"/>
<dbReference type="CAZy" id="GT2">
    <property type="family name" value="Glycosyltransferase Family 2"/>
</dbReference>